<dbReference type="Pfam" id="PF01061">
    <property type="entry name" value="ABC2_membrane"/>
    <property type="match status" value="1"/>
</dbReference>
<dbReference type="AlphaFoldDB" id="A0A8J6TX97"/>
<comment type="subcellular location">
    <subcellularLocation>
        <location evidence="6">Cell inner membrane</location>
        <topology evidence="6">Multi-pass membrane protein</topology>
    </subcellularLocation>
    <subcellularLocation>
        <location evidence="1">Membrane</location>
        <topology evidence="1">Multi-pass membrane protein</topology>
    </subcellularLocation>
</comment>
<protein>
    <recommendedName>
        <fullName evidence="6">Transport permease protein</fullName>
    </recommendedName>
</protein>
<dbReference type="EMBL" id="JACNFK010000022">
    <property type="protein sequence ID" value="MBC8519377.1"/>
    <property type="molecule type" value="Genomic_DNA"/>
</dbReference>
<sequence length="260" mass="28708">MINRVKPQNLYGCWTLFRKEVWRFLKVFVQTVLAPTVSTLLYLLVFGVVFEEAVVVYEGHSYSSFLIPGLVMMALAQNAFANGSSSILQSKMNGNIIFVLLAPLSSFEFYIAFVAAAILRGLVVGIGVMAVAALLVDVEIYSVALILLFATLSSGVMGAMGVIAGIWSDKYDHLSAFQNFIILPLTFLSGVFYSIQDLPPFWQQISAYNPVFYMIDGFRYGFLGVSDVSHIQSMVVAFMFFTALSLLSIGMLRSGYKLRG</sequence>
<keyword evidence="6" id="KW-1003">Cell membrane</keyword>
<feature type="transmembrane region" description="Helical" evidence="6">
    <location>
        <begin position="62"/>
        <end position="80"/>
    </location>
</feature>
<dbReference type="PIRSF" id="PIRSF006648">
    <property type="entry name" value="DrrB"/>
    <property type="match status" value="1"/>
</dbReference>
<dbReference type="PRINTS" id="PR00164">
    <property type="entry name" value="ABC2TRNSPORT"/>
</dbReference>
<evidence type="ECO:0000256" key="4">
    <source>
        <dbReference type="ARBA" id="ARBA00022989"/>
    </source>
</evidence>
<evidence type="ECO:0000256" key="3">
    <source>
        <dbReference type="ARBA" id="ARBA00022692"/>
    </source>
</evidence>
<evidence type="ECO:0000256" key="1">
    <source>
        <dbReference type="ARBA" id="ARBA00004141"/>
    </source>
</evidence>
<feature type="transmembrane region" description="Helical" evidence="6">
    <location>
        <begin position="117"/>
        <end position="136"/>
    </location>
</feature>
<dbReference type="PANTHER" id="PTHR43332">
    <property type="entry name" value="INNER MEMBRANE TRANSPORT PERMEASE YADH-RELATED"/>
    <property type="match status" value="1"/>
</dbReference>
<name>A0A8J6TX97_9GAMM</name>
<feature type="transmembrane region" description="Helical" evidence="6">
    <location>
        <begin position="173"/>
        <end position="195"/>
    </location>
</feature>
<dbReference type="Proteomes" id="UP000654401">
    <property type="component" value="Unassembled WGS sequence"/>
</dbReference>
<keyword evidence="6" id="KW-0813">Transport</keyword>
<dbReference type="InterPro" id="IPR052522">
    <property type="entry name" value="ABC-2_transport_permease"/>
</dbReference>
<keyword evidence="5 6" id="KW-0472">Membrane</keyword>
<reference evidence="8 9" key="1">
    <citation type="submission" date="2020-08" db="EMBL/GenBank/DDBJ databases">
        <title>Bridging the membrane lipid divide: bacteria of the FCB group superphylum have the potential to synthesize archaeal ether lipids.</title>
        <authorList>
            <person name="Villanueva L."/>
            <person name="Von Meijenfeldt F.A.B."/>
            <person name="Westbye A.B."/>
            <person name="Yadav S."/>
            <person name="Hopmans E.C."/>
            <person name="Dutilh B.E."/>
            <person name="Sinninghe Damste J.S."/>
        </authorList>
    </citation>
    <scope>NUCLEOTIDE SEQUENCE [LARGE SCALE GENOMIC DNA]</scope>
    <source>
        <strain evidence="8">NIOZ-UU100</strain>
    </source>
</reference>
<dbReference type="InterPro" id="IPR047817">
    <property type="entry name" value="ABC2_TM_bact-type"/>
</dbReference>
<evidence type="ECO:0000313" key="9">
    <source>
        <dbReference type="Proteomes" id="UP000654401"/>
    </source>
</evidence>
<evidence type="ECO:0000259" key="7">
    <source>
        <dbReference type="PROSITE" id="PS51012"/>
    </source>
</evidence>
<feature type="transmembrane region" description="Helical" evidence="6">
    <location>
        <begin position="92"/>
        <end position="111"/>
    </location>
</feature>
<dbReference type="GO" id="GO:0043190">
    <property type="term" value="C:ATP-binding cassette (ABC) transporter complex"/>
    <property type="evidence" value="ECO:0007669"/>
    <property type="project" value="InterPro"/>
</dbReference>
<feature type="domain" description="ABC transmembrane type-2" evidence="7">
    <location>
        <begin position="26"/>
        <end position="255"/>
    </location>
</feature>
<proteinExistence type="inferred from homology"/>
<evidence type="ECO:0000256" key="6">
    <source>
        <dbReference type="RuleBase" id="RU361157"/>
    </source>
</evidence>
<dbReference type="InterPro" id="IPR013525">
    <property type="entry name" value="ABC2_TM"/>
</dbReference>
<feature type="transmembrane region" description="Helical" evidence="6">
    <location>
        <begin position="143"/>
        <end position="167"/>
    </location>
</feature>
<gene>
    <name evidence="8" type="ORF">H8D24_03085</name>
</gene>
<evidence type="ECO:0000256" key="2">
    <source>
        <dbReference type="ARBA" id="ARBA00007783"/>
    </source>
</evidence>
<keyword evidence="3 6" id="KW-0812">Transmembrane</keyword>
<dbReference type="PROSITE" id="PS51012">
    <property type="entry name" value="ABC_TM2"/>
    <property type="match status" value="1"/>
</dbReference>
<feature type="transmembrane region" description="Helical" evidence="6">
    <location>
        <begin position="231"/>
        <end position="252"/>
    </location>
</feature>
<feature type="transmembrane region" description="Helical" evidence="6">
    <location>
        <begin position="27"/>
        <end position="50"/>
    </location>
</feature>
<comment type="caution">
    <text evidence="8">The sequence shown here is derived from an EMBL/GenBank/DDBJ whole genome shotgun (WGS) entry which is preliminary data.</text>
</comment>
<organism evidence="8 9">
    <name type="scientific">Candidatus Thiopontia autotrophica</name>
    <dbReference type="NCBI Taxonomy" id="2841688"/>
    <lineage>
        <taxon>Bacteria</taxon>
        <taxon>Pseudomonadati</taxon>
        <taxon>Pseudomonadota</taxon>
        <taxon>Gammaproteobacteria</taxon>
        <taxon>Candidatus Thiopontia</taxon>
    </lineage>
</organism>
<dbReference type="GO" id="GO:0140359">
    <property type="term" value="F:ABC-type transporter activity"/>
    <property type="evidence" value="ECO:0007669"/>
    <property type="project" value="InterPro"/>
</dbReference>
<dbReference type="InterPro" id="IPR000412">
    <property type="entry name" value="ABC_2_transport"/>
</dbReference>
<accession>A0A8J6TX97</accession>
<keyword evidence="4 6" id="KW-1133">Transmembrane helix</keyword>
<evidence type="ECO:0000313" key="8">
    <source>
        <dbReference type="EMBL" id="MBC8519377.1"/>
    </source>
</evidence>
<dbReference type="PANTHER" id="PTHR43332:SF1">
    <property type="entry name" value="TRANSPORT PERMEASE PROTEIN"/>
    <property type="match status" value="1"/>
</dbReference>
<comment type="similarity">
    <text evidence="2 6">Belongs to the ABC-2 integral membrane protein family.</text>
</comment>
<evidence type="ECO:0000256" key="5">
    <source>
        <dbReference type="ARBA" id="ARBA00023136"/>
    </source>
</evidence>